<evidence type="ECO:0000256" key="3">
    <source>
        <dbReference type="SAM" id="MobiDB-lite"/>
    </source>
</evidence>
<dbReference type="InterPro" id="IPR011010">
    <property type="entry name" value="DNA_brk_join_enz"/>
</dbReference>
<dbReference type="Gene3D" id="1.10.443.10">
    <property type="entry name" value="Intergrase catalytic core"/>
    <property type="match status" value="1"/>
</dbReference>
<dbReference type="Gene3D" id="1.10.150.130">
    <property type="match status" value="1"/>
</dbReference>
<dbReference type="GO" id="GO:0006310">
    <property type="term" value="P:DNA recombination"/>
    <property type="evidence" value="ECO:0007669"/>
    <property type="project" value="UniProtKB-KW"/>
</dbReference>
<comment type="caution">
    <text evidence="4">The sequence shown here is derived from an EMBL/GenBank/DDBJ whole genome shotgun (WGS) entry which is preliminary data.</text>
</comment>
<evidence type="ECO:0000313" key="4">
    <source>
        <dbReference type="EMBL" id="KAE8240161.1"/>
    </source>
</evidence>
<dbReference type="InterPro" id="IPR010998">
    <property type="entry name" value="Integrase_recombinase_N"/>
</dbReference>
<feature type="compositionally biased region" description="Low complexity" evidence="3">
    <location>
        <begin position="848"/>
        <end position="861"/>
    </location>
</feature>
<gene>
    <name evidence="4" type="ORF">A4X13_0g7918</name>
</gene>
<keyword evidence="1" id="KW-0238">DNA-binding</keyword>
<evidence type="ECO:0000313" key="5">
    <source>
        <dbReference type="Proteomes" id="UP000077521"/>
    </source>
</evidence>
<accession>A0A8T8SI23</accession>
<proteinExistence type="predicted"/>
<reference evidence="4" key="2">
    <citation type="journal article" date="2019" name="IMA Fungus">
        <title>Genome sequencing and comparison of five Tilletia species to identify candidate genes for the detection of regulated species infecting wheat.</title>
        <authorList>
            <person name="Nguyen H.D.T."/>
            <person name="Sultana T."/>
            <person name="Kesanakurti P."/>
            <person name="Hambleton S."/>
        </authorList>
    </citation>
    <scope>NUCLEOTIDE SEQUENCE</scope>
    <source>
        <strain evidence="4">DAOMC 236416</strain>
    </source>
</reference>
<dbReference type="GO" id="GO:0003677">
    <property type="term" value="F:DNA binding"/>
    <property type="evidence" value="ECO:0007669"/>
    <property type="project" value="UniProtKB-KW"/>
</dbReference>
<feature type="compositionally biased region" description="Basic and acidic residues" evidence="3">
    <location>
        <begin position="833"/>
        <end position="843"/>
    </location>
</feature>
<organism evidence="4 5">
    <name type="scientific">Tilletia indica</name>
    <dbReference type="NCBI Taxonomy" id="43049"/>
    <lineage>
        <taxon>Eukaryota</taxon>
        <taxon>Fungi</taxon>
        <taxon>Dikarya</taxon>
        <taxon>Basidiomycota</taxon>
        <taxon>Ustilaginomycotina</taxon>
        <taxon>Exobasidiomycetes</taxon>
        <taxon>Tilletiales</taxon>
        <taxon>Tilletiaceae</taxon>
        <taxon>Tilletia</taxon>
    </lineage>
</organism>
<protein>
    <recommendedName>
        <fullName evidence="6">Tyr recombinase domain-containing protein</fullName>
    </recommendedName>
</protein>
<dbReference type="AlphaFoldDB" id="A0A8T8SI23"/>
<dbReference type="InterPro" id="IPR052055">
    <property type="entry name" value="Hepadnavirus_pol/RT"/>
</dbReference>
<dbReference type="InterPro" id="IPR013762">
    <property type="entry name" value="Integrase-like_cat_sf"/>
</dbReference>
<dbReference type="PANTHER" id="PTHR33050:SF7">
    <property type="entry name" value="RIBONUCLEASE H"/>
    <property type="match status" value="1"/>
</dbReference>
<evidence type="ECO:0000256" key="2">
    <source>
        <dbReference type="ARBA" id="ARBA00023172"/>
    </source>
</evidence>
<dbReference type="SUPFAM" id="SSF56349">
    <property type="entry name" value="DNA breaking-rejoining enzymes"/>
    <property type="match status" value="1"/>
</dbReference>
<dbReference type="PANTHER" id="PTHR33050">
    <property type="entry name" value="REVERSE TRANSCRIPTASE DOMAIN-CONTAINING PROTEIN"/>
    <property type="match status" value="1"/>
</dbReference>
<dbReference type="EMBL" id="LWDF02001146">
    <property type="protein sequence ID" value="KAE8240161.1"/>
    <property type="molecule type" value="Genomic_DNA"/>
</dbReference>
<dbReference type="SUPFAM" id="SSF47823">
    <property type="entry name" value="lambda integrase-like, N-terminal domain"/>
    <property type="match status" value="1"/>
</dbReference>
<dbReference type="GO" id="GO:0015074">
    <property type="term" value="P:DNA integration"/>
    <property type="evidence" value="ECO:0007669"/>
    <property type="project" value="InterPro"/>
</dbReference>
<keyword evidence="2" id="KW-0233">DNA recombination</keyword>
<evidence type="ECO:0008006" key="6">
    <source>
        <dbReference type="Google" id="ProtNLM"/>
    </source>
</evidence>
<reference evidence="4" key="1">
    <citation type="submission" date="2016-04" db="EMBL/GenBank/DDBJ databases">
        <authorList>
            <person name="Nguyen H.D."/>
            <person name="Samba Siva P."/>
            <person name="Cullis J."/>
            <person name="Levesque C.A."/>
            <person name="Hambleton S."/>
        </authorList>
    </citation>
    <scope>NUCLEOTIDE SEQUENCE</scope>
    <source>
        <strain evidence="4">DAOMC 236416</strain>
    </source>
</reference>
<evidence type="ECO:0000256" key="1">
    <source>
        <dbReference type="ARBA" id="ARBA00023125"/>
    </source>
</evidence>
<dbReference type="Proteomes" id="UP000077521">
    <property type="component" value="Unassembled WGS sequence"/>
</dbReference>
<keyword evidence="5" id="KW-1185">Reference proteome</keyword>
<feature type="region of interest" description="Disordered" evidence="3">
    <location>
        <begin position="817"/>
        <end position="861"/>
    </location>
</feature>
<name>A0A8T8SI23_9BASI</name>
<sequence length="861" mass="96030">MLPTTAQAFVRDTVSAFRQIPLHPSQWPGTVIEWKGSYYIDRFLAFGLGPACGAYGLFGDAFAETCRAEGIVPNGHWVDDNVFFRFKEVDLQWVNDQRREMRSKIISPAIHDHGRTYWLDDKGFKHAEDFSCDAKVLIGAEDGFNCGLADIDRLSCELGWPWAPEKDEPWSSTFTYGGLVYNIATREMALPEKKRLKYLAAVEEWRNKLDGTHTLREAQSLYGKLEHATVVQTQGKWRTKGLLDFIASAIRSSKSAYSHRHQGPRVKADLLWWRDALLLDNFWRSFDPAPPLDINCFCDGSTSFGVGLHINGRERCFPLLPEYAACSDIKTIEALALELALCTVVAMGIRNTGIKIHTDNTAVLGAFKKGRMAAAEPDEVLGRVAKVEEQYALRVHLLWVASAENKSDDPSRGITTPGVERLVPPERDPAWEKWFGQSWKFTPKAIVVKAHPNRPLDIPASKRFATWTPYHPPGKKLQPPAIRAVLLSAFADGTQKNYSTALSQWHNFCDKHNISEPDRGPARPDLVELWISNEAGEKSGGYLKDWLAAMKAWHTLNEIAWTIDEDRISLIRRGVKAVQPPSRPPRPAMTVDWLNKVIQVTNVNDPQELMTATIAACGLWGLFRLGELVVKAIKDFDPRLHVTRAHLVPKTTVVDGQQSLTITVNVPRTKTSSTGDPVVLTQQAPPSDPIGLLHLHLQRNPSPNPGNEPLFSYRQNGKLKILNRGAFERTLKVLAKKAKLENVFGHSMRIGGCTTLLLRGVAPDRVMMHGRWNSDSFKKYIRDHAEILAPFIANHIAVRQQLVEYVPDLANAINVPAQVPHQERANAAPPPPEARDARGDRQQAHGPATAATGSARASAAR</sequence>